<protein>
    <recommendedName>
        <fullName evidence="4">Chitin-binding type-2 domain-containing protein</fullName>
    </recommendedName>
</protein>
<dbReference type="InParanoid" id="A0A1B7N185"/>
<keyword evidence="3" id="KW-1185">Reference proteome</keyword>
<feature type="signal peptide" evidence="1">
    <location>
        <begin position="1"/>
        <end position="24"/>
    </location>
</feature>
<evidence type="ECO:0008006" key="4">
    <source>
        <dbReference type="Google" id="ProtNLM"/>
    </source>
</evidence>
<feature type="chain" id="PRO_5008597750" description="Chitin-binding type-2 domain-containing protein" evidence="1">
    <location>
        <begin position="25"/>
        <end position="85"/>
    </location>
</feature>
<accession>A0A1B7N185</accession>
<evidence type="ECO:0000313" key="2">
    <source>
        <dbReference type="EMBL" id="OAX38606.1"/>
    </source>
</evidence>
<evidence type="ECO:0000256" key="1">
    <source>
        <dbReference type="SAM" id="SignalP"/>
    </source>
</evidence>
<dbReference type="OrthoDB" id="2612605at2759"/>
<keyword evidence="1" id="KW-0732">Signal</keyword>
<dbReference type="Proteomes" id="UP000092154">
    <property type="component" value="Unassembled WGS sequence"/>
</dbReference>
<sequence>MKFISLATTITSALGLAAIATAAASSPLGGPCANKDHYECGNTPNYNNDKDFSFYCTSANIITNVQNCDCFGCCALNEEEEPTCL</sequence>
<organism evidence="2 3">
    <name type="scientific">Rhizopogon vinicolor AM-OR11-026</name>
    <dbReference type="NCBI Taxonomy" id="1314800"/>
    <lineage>
        <taxon>Eukaryota</taxon>
        <taxon>Fungi</taxon>
        <taxon>Dikarya</taxon>
        <taxon>Basidiomycota</taxon>
        <taxon>Agaricomycotina</taxon>
        <taxon>Agaricomycetes</taxon>
        <taxon>Agaricomycetidae</taxon>
        <taxon>Boletales</taxon>
        <taxon>Suillineae</taxon>
        <taxon>Rhizopogonaceae</taxon>
        <taxon>Rhizopogon</taxon>
    </lineage>
</organism>
<reference evidence="2 3" key="1">
    <citation type="submission" date="2016-06" db="EMBL/GenBank/DDBJ databases">
        <title>Comparative genomics of the ectomycorrhizal sister species Rhizopogon vinicolor and Rhizopogon vesiculosus (Basidiomycota: Boletales) reveals a divergence of the mating type B locus.</title>
        <authorList>
            <consortium name="DOE Joint Genome Institute"/>
            <person name="Mujic A.B."/>
            <person name="Kuo A."/>
            <person name="Tritt A."/>
            <person name="Lipzen A."/>
            <person name="Chen C."/>
            <person name="Johnson J."/>
            <person name="Sharma A."/>
            <person name="Barry K."/>
            <person name="Grigoriev I.V."/>
            <person name="Spatafora J.W."/>
        </authorList>
    </citation>
    <scope>NUCLEOTIDE SEQUENCE [LARGE SCALE GENOMIC DNA]</scope>
    <source>
        <strain evidence="2 3">AM-OR11-026</strain>
    </source>
</reference>
<evidence type="ECO:0000313" key="3">
    <source>
        <dbReference type="Proteomes" id="UP000092154"/>
    </source>
</evidence>
<dbReference type="AlphaFoldDB" id="A0A1B7N185"/>
<gene>
    <name evidence="2" type="ORF">K503DRAFT_770311</name>
</gene>
<proteinExistence type="predicted"/>
<dbReference type="EMBL" id="KV448286">
    <property type="protein sequence ID" value="OAX38606.1"/>
    <property type="molecule type" value="Genomic_DNA"/>
</dbReference>
<name>A0A1B7N185_9AGAM</name>